<accession>A0A7R7GQW3</accession>
<protein>
    <submittedName>
        <fullName evidence="2">Uncharacterized protein</fullName>
    </submittedName>
</protein>
<keyword evidence="3" id="KW-1185">Reference proteome</keyword>
<feature type="region of interest" description="Disordered" evidence="1">
    <location>
        <begin position="82"/>
        <end position="101"/>
    </location>
</feature>
<evidence type="ECO:0000313" key="2">
    <source>
        <dbReference type="EMBL" id="BCO33701.1"/>
    </source>
</evidence>
<dbReference type="AlphaFoldDB" id="A0A7R7GQW3"/>
<gene>
    <name evidence="2" type="ORF">MHEC_01340</name>
</gene>
<name>A0A7R7GQW3_9MYCO</name>
<dbReference type="RefSeq" id="WP_200902215.1">
    <property type="nucleotide sequence ID" value="NZ_AP024237.1"/>
</dbReference>
<evidence type="ECO:0000313" key="3">
    <source>
        <dbReference type="Proteomes" id="UP000595446"/>
    </source>
</evidence>
<sequence>MHRWRARRRDTGTLVDAAPGGHPVHALLPEQVAAILDLVERWGPVGRSHRKVAHRGSYQNIVWVSPSSSHRVLIAHGVTLPEPLPRTRPGASPGQTGWCGN</sequence>
<dbReference type="EMBL" id="AP024237">
    <property type="protein sequence ID" value="BCO33701.1"/>
    <property type="molecule type" value="Genomic_DNA"/>
</dbReference>
<reference evidence="2 3" key="1">
    <citation type="submission" date="2020-12" db="EMBL/GenBank/DDBJ databases">
        <title>Complete genome sequence of Mycobacterium heckeshornense JCM 15655T, closely related to a pathogenic non-tuberculous mycobacterial species Mycobacterium xenopi.</title>
        <authorList>
            <person name="Yoshida M."/>
            <person name="Fukano H."/>
            <person name="Asakura T."/>
            <person name="Suzuki M."/>
            <person name="Hoshino Y."/>
        </authorList>
    </citation>
    <scope>NUCLEOTIDE SEQUENCE [LARGE SCALE GENOMIC DNA]</scope>
    <source>
        <strain evidence="2 3">JCM 15655</strain>
    </source>
</reference>
<feature type="region of interest" description="Disordered" evidence="1">
    <location>
        <begin position="1"/>
        <end position="20"/>
    </location>
</feature>
<organism evidence="2 3">
    <name type="scientific">Mycobacterium heckeshornense</name>
    <dbReference type="NCBI Taxonomy" id="110505"/>
    <lineage>
        <taxon>Bacteria</taxon>
        <taxon>Bacillati</taxon>
        <taxon>Actinomycetota</taxon>
        <taxon>Actinomycetes</taxon>
        <taxon>Mycobacteriales</taxon>
        <taxon>Mycobacteriaceae</taxon>
        <taxon>Mycobacterium</taxon>
    </lineage>
</organism>
<evidence type="ECO:0000256" key="1">
    <source>
        <dbReference type="SAM" id="MobiDB-lite"/>
    </source>
</evidence>
<dbReference type="Proteomes" id="UP000595446">
    <property type="component" value="Chromosome"/>
</dbReference>
<proteinExistence type="predicted"/>